<dbReference type="Proteomes" id="UP001500620">
    <property type="component" value="Unassembled WGS sequence"/>
</dbReference>
<evidence type="ECO:0000313" key="2">
    <source>
        <dbReference type="EMBL" id="GAA4248425.1"/>
    </source>
</evidence>
<comment type="caution">
    <text evidence="2">The sequence shown here is derived from an EMBL/GenBank/DDBJ whole genome shotgun (WGS) entry which is preliminary data.</text>
</comment>
<feature type="transmembrane region" description="Helical" evidence="1">
    <location>
        <begin position="108"/>
        <end position="132"/>
    </location>
</feature>
<feature type="transmembrane region" description="Helical" evidence="1">
    <location>
        <begin position="12"/>
        <end position="36"/>
    </location>
</feature>
<sequence length="212" mass="21741">MIRGLSRWATVAMAAVAGTALVYLAIALLPLVDLWAARHPGPDRSAFATTLRIGGWSLLAAVAAVSAVAAAGWAVRARSNLAAFGVRSRRLAHGSVGRSPHLRRRMTVLVWLLWSTLFAGAAATLLGVLAGLDNRAEIGSVRDLAASGRPVDHALAADLFGRQLVFGLPGAALFVIAAAAAVGLIAAVTSAQYGRVARLRVAPAGDGGTIRA</sequence>
<evidence type="ECO:0000256" key="1">
    <source>
        <dbReference type="SAM" id="Phobius"/>
    </source>
</evidence>
<reference evidence="3" key="1">
    <citation type="journal article" date="2019" name="Int. J. Syst. Evol. Microbiol.">
        <title>The Global Catalogue of Microorganisms (GCM) 10K type strain sequencing project: providing services to taxonomists for standard genome sequencing and annotation.</title>
        <authorList>
            <consortium name="The Broad Institute Genomics Platform"/>
            <consortium name="The Broad Institute Genome Sequencing Center for Infectious Disease"/>
            <person name="Wu L."/>
            <person name="Ma J."/>
        </authorList>
    </citation>
    <scope>NUCLEOTIDE SEQUENCE [LARGE SCALE GENOMIC DNA]</scope>
    <source>
        <strain evidence="3">JCM 17441</strain>
    </source>
</reference>
<dbReference type="EMBL" id="BAABAT010000006">
    <property type="protein sequence ID" value="GAA4248425.1"/>
    <property type="molecule type" value="Genomic_DNA"/>
</dbReference>
<organism evidence="2 3">
    <name type="scientific">Dactylosporangium darangshiense</name>
    <dbReference type="NCBI Taxonomy" id="579108"/>
    <lineage>
        <taxon>Bacteria</taxon>
        <taxon>Bacillati</taxon>
        <taxon>Actinomycetota</taxon>
        <taxon>Actinomycetes</taxon>
        <taxon>Micromonosporales</taxon>
        <taxon>Micromonosporaceae</taxon>
        <taxon>Dactylosporangium</taxon>
    </lineage>
</organism>
<feature type="transmembrane region" description="Helical" evidence="1">
    <location>
        <begin position="164"/>
        <end position="188"/>
    </location>
</feature>
<gene>
    <name evidence="2" type="ORF">GCM10022255_028400</name>
</gene>
<keyword evidence="1" id="KW-0472">Membrane</keyword>
<keyword evidence="3" id="KW-1185">Reference proteome</keyword>
<feature type="transmembrane region" description="Helical" evidence="1">
    <location>
        <begin position="56"/>
        <end position="75"/>
    </location>
</feature>
<keyword evidence="1" id="KW-1133">Transmembrane helix</keyword>
<dbReference type="RefSeq" id="WP_345125993.1">
    <property type="nucleotide sequence ID" value="NZ_BAABAT010000006.1"/>
</dbReference>
<name>A0ABP8D682_9ACTN</name>
<proteinExistence type="predicted"/>
<accession>A0ABP8D682</accession>
<evidence type="ECO:0000313" key="3">
    <source>
        <dbReference type="Proteomes" id="UP001500620"/>
    </source>
</evidence>
<protein>
    <submittedName>
        <fullName evidence="2">Uncharacterized protein</fullName>
    </submittedName>
</protein>
<keyword evidence="1" id="KW-0812">Transmembrane</keyword>